<name>A0A346A2B6_9HYPH</name>
<dbReference type="EMBL" id="CP031417">
    <property type="protein sequence ID" value="AXK83313.1"/>
    <property type="molecule type" value="Genomic_DNA"/>
</dbReference>
<evidence type="ECO:0000313" key="3">
    <source>
        <dbReference type="Proteomes" id="UP000254889"/>
    </source>
</evidence>
<evidence type="ECO:0000313" key="2">
    <source>
        <dbReference type="EMBL" id="AXK83313.1"/>
    </source>
</evidence>
<dbReference type="OrthoDB" id="7960984at2"/>
<dbReference type="RefSeq" id="WP_115693692.1">
    <property type="nucleotide sequence ID" value="NZ_CP031417.1"/>
</dbReference>
<proteinExistence type="predicted"/>
<organism evidence="2 3">
    <name type="scientific">Pseudolabrys taiwanensis</name>
    <dbReference type="NCBI Taxonomy" id="331696"/>
    <lineage>
        <taxon>Bacteria</taxon>
        <taxon>Pseudomonadati</taxon>
        <taxon>Pseudomonadota</taxon>
        <taxon>Alphaproteobacteria</taxon>
        <taxon>Hyphomicrobiales</taxon>
        <taxon>Xanthobacteraceae</taxon>
        <taxon>Pseudolabrys</taxon>
    </lineage>
</organism>
<feature type="chain" id="PRO_5016691150" evidence="1">
    <location>
        <begin position="25"/>
        <end position="83"/>
    </location>
</feature>
<reference evidence="2 3" key="1">
    <citation type="submission" date="2018-07" db="EMBL/GenBank/DDBJ databases">
        <authorList>
            <person name="Quirk P.G."/>
            <person name="Krulwich T.A."/>
        </authorList>
    </citation>
    <scope>NUCLEOTIDE SEQUENCE [LARGE SCALE GENOMIC DNA]</scope>
    <source>
        <strain evidence="2 3">CC-BB4</strain>
    </source>
</reference>
<accession>A0A346A2B6</accession>
<sequence>MRHSLMLCAAAGITSLFLMGSANAASDFRVIKWSLTGVCQIYDFGWGGKPIPWDYRVMTRHLPSFGAALRAKDHLARSGRCTL</sequence>
<feature type="signal peptide" evidence="1">
    <location>
        <begin position="1"/>
        <end position="24"/>
    </location>
</feature>
<evidence type="ECO:0000256" key="1">
    <source>
        <dbReference type="SAM" id="SignalP"/>
    </source>
</evidence>
<keyword evidence="3" id="KW-1185">Reference proteome</keyword>
<protein>
    <submittedName>
        <fullName evidence="2">Uncharacterized protein</fullName>
    </submittedName>
</protein>
<keyword evidence="1" id="KW-0732">Signal</keyword>
<dbReference type="Proteomes" id="UP000254889">
    <property type="component" value="Chromosome"/>
</dbReference>
<dbReference type="AlphaFoldDB" id="A0A346A2B6"/>
<dbReference type="KEGG" id="ptaw:DW352_24000"/>
<gene>
    <name evidence="2" type="ORF">DW352_24000</name>
</gene>